<feature type="compositionally biased region" description="Pro residues" evidence="4">
    <location>
        <begin position="656"/>
        <end position="666"/>
    </location>
</feature>
<sequence>MALAVALGWTGPALASRDAGQAGADEPSVAASLEGNYLAAVVAGASRDASAAARYFGEALRSDPRNRDLQERAFIAFLASGDMKAAFPAAQKILARDSGNALARLALGVRDLKAGQYAKARAQFQRGGGAAASDVTATLLTAWSWAGSGNTRKALETADKLRGVNAFTLFREYHGGLIAALGGPKFRTEADRRMNAAYAMERTTLRVVDAYGRYLSGVGDRDAATAAYDAFLKLAPRQPIAATSLNELKAGKTLPPLVATAQQGAAEVLYGLGAAGNQQGDELAAMIYLQLSLYLEPKNEMALITLADIYERLRKPQDAIAVYRAIPATSPMRASADIQIGVGLEGLGRGDEAIAHLEKLVKERPDDVDAASALGALYRSKKEWLKAADAYTTAIARAGKPEPRFWSLYYFRGMSYERARQWAKAEADLKQALELAPDGDGRERAVVLNYLGYSWVDQGINLKEAFDMLHKAVALRPRDGYIVDSLGWAYYRLGRYDDAVRELERAIALKPSDPTINDHLGDAYWKTGRKLEARFQWNHARDLEPEPDDLPKILAKIANGMTADGKPADGKSAEDRNADRNAADRPADQKGEAAPGPAHKSPADKPPAGDQPAGKPQPGVSTPPGGKDGAPSAPKDAPGEGGKDAPATPEQHKPGQPAPDPGPSPAPGKGLTPDDRGEAPADGGGASGAVSGEAHNGSGSQTPSQQPSPASQPAGQKAN</sequence>
<evidence type="ECO:0000256" key="3">
    <source>
        <dbReference type="PROSITE-ProRule" id="PRU00339"/>
    </source>
</evidence>
<feature type="region of interest" description="Disordered" evidence="4">
    <location>
        <begin position="561"/>
        <end position="719"/>
    </location>
</feature>
<dbReference type="EMBL" id="SLWL01000001">
    <property type="protein sequence ID" value="TCO16177.1"/>
    <property type="molecule type" value="Genomic_DNA"/>
</dbReference>
<proteinExistence type="predicted"/>
<dbReference type="RefSeq" id="WP_132002237.1">
    <property type="nucleotide sequence ID" value="NZ_JBHUNN010000002.1"/>
</dbReference>
<evidence type="ECO:0000313" key="6">
    <source>
        <dbReference type="Proteomes" id="UP000294881"/>
    </source>
</evidence>
<organism evidence="5 6">
    <name type="scientific">Camelimonas lactis</name>
    <dbReference type="NCBI Taxonomy" id="659006"/>
    <lineage>
        <taxon>Bacteria</taxon>
        <taxon>Pseudomonadati</taxon>
        <taxon>Pseudomonadota</taxon>
        <taxon>Alphaproteobacteria</taxon>
        <taxon>Hyphomicrobiales</taxon>
        <taxon>Chelatococcaceae</taxon>
        <taxon>Camelimonas</taxon>
    </lineage>
</organism>
<evidence type="ECO:0000313" key="5">
    <source>
        <dbReference type="EMBL" id="TCO16177.1"/>
    </source>
</evidence>
<dbReference type="InterPro" id="IPR013105">
    <property type="entry name" value="TPR_2"/>
</dbReference>
<feature type="compositionally biased region" description="Basic and acidic residues" evidence="4">
    <location>
        <begin position="566"/>
        <end position="591"/>
    </location>
</feature>
<name>A0A4R2GYL0_9HYPH</name>
<gene>
    <name evidence="5" type="ORF">EV666_101430</name>
</gene>
<dbReference type="OrthoDB" id="9766710at2"/>
<dbReference type="Pfam" id="PF07719">
    <property type="entry name" value="TPR_2"/>
    <property type="match status" value="1"/>
</dbReference>
<dbReference type="Pfam" id="PF13432">
    <property type="entry name" value="TPR_16"/>
    <property type="match status" value="2"/>
</dbReference>
<protein>
    <submittedName>
        <fullName evidence="5">Tetratricopeptide repeat protein</fullName>
    </submittedName>
</protein>
<feature type="repeat" description="TPR" evidence="3">
    <location>
        <begin position="406"/>
        <end position="439"/>
    </location>
</feature>
<reference evidence="5 6" key="1">
    <citation type="submission" date="2019-03" db="EMBL/GenBank/DDBJ databases">
        <title>Genomic Encyclopedia of Type Strains, Phase IV (KMG-IV): sequencing the most valuable type-strain genomes for metagenomic binning, comparative biology and taxonomic classification.</title>
        <authorList>
            <person name="Goeker M."/>
        </authorList>
    </citation>
    <scope>NUCLEOTIDE SEQUENCE [LARGE SCALE GENOMIC DNA]</scope>
    <source>
        <strain evidence="5 6">DSM 22958</strain>
    </source>
</reference>
<dbReference type="PANTHER" id="PTHR12558">
    <property type="entry name" value="CELL DIVISION CYCLE 16,23,27"/>
    <property type="match status" value="1"/>
</dbReference>
<feature type="compositionally biased region" description="Low complexity" evidence="4">
    <location>
        <begin position="688"/>
        <end position="719"/>
    </location>
</feature>
<dbReference type="InterPro" id="IPR019734">
    <property type="entry name" value="TPR_rpt"/>
</dbReference>
<evidence type="ECO:0000256" key="2">
    <source>
        <dbReference type="ARBA" id="ARBA00022803"/>
    </source>
</evidence>
<dbReference type="Pfam" id="PF13414">
    <property type="entry name" value="TPR_11"/>
    <property type="match status" value="1"/>
</dbReference>
<evidence type="ECO:0000256" key="4">
    <source>
        <dbReference type="SAM" id="MobiDB-lite"/>
    </source>
</evidence>
<keyword evidence="6" id="KW-1185">Reference proteome</keyword>
<dbReference type="SMART" id="SM00028">
    <property type="entry name" value="TPR"/>
    <property type="match status" value="9"/>
</dbReference>
<comment type="caution">
    <text evidence="5">The sequence shown here is derived from an EMBL/GenBank/DDBJ whole genome shotgun (WGS) entry which is preliminary data.</text>
</comment>
<accession>A0A4R2GYL0</accession>
<dbReference type="PANTHER" id="PTHR12558:SF47">
    <property type="entry name" value="LIPOPOLYSACCHARIDE ASSEMBLY PROTEIN B"/>
    <property type="match status" value="1"/>
</dbReference>
<keyword evidence="1" id="KW-0677">Repeat</keyword>
<dbReference type="PROSITE" id="PS50005">
    <property type="entry name" value="TPR"/>
    <property type="match status" value="2"/>
</dbReference>
<dbReference type="SUPFAM" id="SSF48452">
    <property type="entry name" value="TPR-like"/>
    <property type="match status" value="2"/>
</dbReference>
<dbReference type="Proteomes" id="UP000294881">
    <property type="component" value="Unassembled WGS sequence"/>
</dbReference>
<dbReference type="AlphaFoldDB" id="A0A4R2GYL0"/>
<keyword evidence="2 3" id="KW-0802">TPR repeat</keyword>
<feature type="repeat" description="TPR" evidence="3">
    <location>
        <begin position="480"/>
        <end position="513"/>
    </location>
</feature>
<dbReference type="InterPro" id="IPR011990">
    <property type="entry name" value="TPR-like_helical_dom_sf"/>
</dbReference>
<dbReference type="Gene3D" id="1.25.40.10">
    <property type="entry name" value="Tetratricopeptide repeat domain"/>
    <property type="match status" value="4"/>
</dbReference>
<dbReference type="PROSITE" id="PS50293">
    <property type="entry name" value="TPR_REGION"/>
    <property type="match status" value="1"/>
</dbReference>
<evidence type="ECO:0000256" key="1">
    <source>
        <dbReference type="ARBA" id="ARBA00022737"/>
    </source>
</evidence>